<dbReference type="KEGG" id="dpp:DICPUDRAFT_152227"/>
<dbReference type="RefSeq" id="XP_003288025.1">
    <property type="nucleotide sequence ID" value="XM_003287977.1"/>
</dbReference>
<reference evidence="2" key="1">
    <citation type="journal article" date="2011" name="Genome Biol.">
        <title>Comparative genomics of the social amoebae Dictyostelium discoideum and Dictyostelium purpureum.</title>
        <authorList>
            <consortium name="US DOE Joint Genome Institute (JGI-PGF)"/>
            <person name="Sucgang R."/>
            <person name="Kuo A."/>
            <person name="Tian X."/>
            <person name="Salerno W."/>
            <person name="Parikh A."/>
            <person name="Feasley C.L."/>
            <person name="Dalin E."/>
            <person name="Tu H."/>
            <person name="Huang E."/>
            <person name="Barry K."/>
            <person name="Lindquist E."/>
            <person name="Shapiro H."/>
            <person name="Bruce D."/>
            <person name="Schmutz J."/>
            <person name="Salamov A."/>
            <person name="Fey P."/>
            <person name="Gaudet P."/>
            <person name="Anjard C."/>
            <person name="Babu M.M."/>
            <person name="Basu S."/>
            <person name="Bushmanova Y."/>
            <person name="van der Wel H."/>
            <person name="Katoh-Kurasawa M."/>
            <person name="Dinh C."/>
            <person name="Coutinho P.M."/>
            <person name="Saito T."/>
            <person name="Elias M."/>
            <person name="Schaap P."/>
            <person name="Kay R.R."/>
            <person name="Henrissat B."/>
            <person name="Eichinger L."/>
            <person name="Rivero F."/>
            <person name="Putnam N.H."/>
            <person name="West C.M."/>
            <person name="Loomis W.F."/>
            <person name="Chisholm R.L."/>
            <person name="Shaulsky G."/>
            <person name="Strassmann J.E."/>
            <person name="Queller D.C."/>
            <person name="Kuspa A."/>
            <person name="Grigoriev I.V."/>
        </authorList>
    </citation>
    <scope>NUCLEOTIDE SEQUENCE [LARGE SCALE GENOMIC DNA]</scope>
    <source>
        <strain evidence="2">QSDP1</strain>
    </source>
</reference>
<sequence length="53" mass="6486">IKKIKKTIFILRAAKRYTNILLYVYIIVHKCSQIRNDEKYKRKNLVYLNKTNN</sequence>
<proteinExistence type="predicted"/>
<evidence type="ECO:0000313" key="2">
    <source>
        <dbReference type="Proteomes" id="UP000001064"/>
    </source>
</evidence>
<dbReference type="EMBL" id="GL871059">
    <property type="protein sequence ID" value="EGC35482.1"/>
    <property type="molecule type" value="Genomic_DNA"/>
</dbReference>
<dbReference type="VEuPathDB" id="AmoebaDB:DICPUDRAFT_152227"/>
<dbReference type="GeneID" id="10501442"/>
<dbReference type="Proteomes" id="UP000001064">
    <property type="component" value="Unassembled WGS sequence"/>
</dbReference>
<evidence type="ECO:0000313" key="1">
    <source>
        <dbReference type="EMBL" id="EGC35482.1"/>
    </source>
</evidence>
<accession>F0ZKT1</accession>
<dbReference type="AlphaFoldDB" id="F0ZKT1"/>
<dbReference type="InParanoid" id="F0ZKT1"/>
<feature type="non-terminal residue" evidence="1">
    <location>
        <position position="1"/>
    </location>
</feature>
<name>F0ZKT1_DICPU</name>
<protein>
    <submittedName>
        <fullName evidence="1">Uncharacterized protein</fullName>
    </submittedName>
</protein>
<organism evidence="1 2">
    <name type="scientific">Dictyostelium purpureum</name>
    <name type="common">Slime mold</name>
    <dbReference type="NCBI Taxonomy" id="5786"/>
    <lineage>
        <taxon>Eukaryota</taxon>
        <taxon>Amoebozoa</taxon>
        <taxon>Evosea</taxon>
        <taxon>Eumycetozoa</taxon>
        <taxon>Dictyostelia</taxon>
        <taxon>Dictyosteliales</taxon>
        <taxon>Dictyosteliaceae</taxon>
        <taxon>Dictyostelium</taxon>
    </lineage>
</organism>
<keyword evidence="2" id="KW-1185">Reference proteome</keyword>
<gene>
    <name evidence="1" type="ORF">DICPUDRAFT_152227</name>
</gene>